<protein>
    <submittedName>
        <fullName evidence="1">Uncharacterized protein</fullName>
    </submittedName>
</protein>
<comment type="caution">
    <text evidence="1">The sequence shown here is derived from an EMBL/GenBank/DDBJ whole genome shotgun (WGS) entry which is preliminary data.</text>
</comment>
<sequence length="65" mass="7290">MSRSKKIFVGVVILFAILLAYASYDISRKTSFPGSKSQLKQRLKEKYMPLDSGVSDTVKGFSKKN</sequence>
<reference evidence="1 2" key="1">
    <citation type="submission" date="2021-01" db="EMBL/GenBank/DDBJ databases">
        <title>Chryseolinea sp. Jin1 Genome sequencing and assembly.</title>
        <authorList>
            <person name="Kim I."/>
        </authorList>
    </citation>
    <scope>NUCLEOTIDE SEQUENCE [LARGE SCALE GENOMIC DNA]</scope>
    <source>
        <strain evidence="1 2">Jin1</strain>
    </source>
</reference>
<evidence type="ECO:0000313" key="1">
    <source>
        <dbReference type="EMBL" id="MBL0744298.1"/>
    </source>
</evidence>
<organism evidence="1 2">
    <name type="scientific">Chryseolinea lacunae</name>
    <dbReference type="NCBI Taxonomy" id="2801331"/>
    <lineage>
        <taxon>Bacteria</taxon>
        <taxon>Pseudomonadati</taxon>
        <taxon>Bacteroidota</taxon>
        <taxon>Cytophagia</taxon>
        <taxon>Cytophagales</taxon>
        <taxon>Fulvivirgaceae</taxon>
        <taxon>Chryseolinea</taxon>
    </lineage>
</organism>
<gene>
    <name evidence="1" type="ORF">JI741_23905</name>
</gene>
<evidence type="ECO:0000313" key="2">
    <source>
        <dbReference type="Proteomes" id="UP000613030"/>
    </source>
</evidence>
<proteinExistence type="predicted"/>
<dbReference type="EMBL" id="JAERRB010000010">
    <property type="protein sequence ID" value="MBL0744298.1"/>
    <property type="molecule type" value="Genomic_DNA"/>
</dbReference>
<dbReference type="Proteomes" id="UP000613030">
    <property type="component" value="Unassembled WGS sequence"/>
</dbReference>
<name>A0ABS1KYL7_9BACT</name>
<dbReference type="RefSeq" id="WP_202013954.1">
    <property type="nucleotide sequence ID" value="NZ_JAERRB010000010.1"/>
</dbReference>
<accession>A0ABS1KYL7</accession>
<keyword evidence="2" id="KW-1185">Reference proteome</keyword>